<organism evidence="4 5">
    <name type="scientific">Phytophthora infestans</name>
    <name type="common">Potato late blight agent</name>
    <name type="synonym">Botrytis infestans</name>
    <dbReference type="NCBI Taxonomy" id="4787"/>
    <lineage>
        <taxon>Eukaryota</taxon>
        <taxon>Sar</taxon>
        <taxon>Stramenopiles</taxon>
        <taxon>Oomycota</taxon>
        <taxon>Peronosporomycetes</taxon>
        <taxon>Peronosporales</taxon>
        <taxon>Peronosporaceae</taxon>
        <taxon>Phytophthora</taxon>
    </lineage>
</organism>
<accession>A0A8S9U795</accession>
<comment type="caution">
    <text evidence="4">The sequence shown here is derived from an EMBL/GenBank/DDBJ whole genome shotgun (WGS) entry which is preliminary data.</text>
</comment>
<feature type="compositionally biased region" description="Low complexity" evidence="1">
    <location>
        <begin position="249"/>
        <end position="259"/>
    </location>
</feature>
<dbReference type="InterPro" id="IPR016024">
    <property type="entry name" value="ARM-type_fold"/>
</dbReference>
<feature type="domain" description="TOG" evidence="3">
    <location>
        <begin position="3"/>
        <end position="234"/>
    </location>
</feature>
<feature type="compositionally biased region" description="Basic and acidic residues" evidence="1">
    <location>
        <begin position="323"/>
        <end position="333"/>
    </location>
</feature>
<feature type="region of interest" description="Disordered" evidence="1">
    <location>
        <begin position="376"/>
        <end position="471"/>
    </location>
</feature>
<feature type="compositionally biased region" description="Low complexity" evidence="1">
    <location>
        <begin position="412"/>
        <end position="436"/>
    </location>
</feature>
<proteinExistence type="predicted"/>
<dbReference type="Gene3D" id="1.25.10.10">
    <property type="entry name" value="Leucine-rich Repeat Variant"/>
    <property type="match status" value="1"/>
</dbReference>
<dbReference type="InterPro" id="IPR011989">
    <property type="entry name" value="ARM-like"/>
</dbReference>
<dbReference type="SUPFAM" id="SSF48371">
    <property type="entry name" value="ARM repeat"/>
    <property type="match status" value="1"/>
</dbReference>
<dbReference type="EMBL" id="JAACNO010001900">
    <property type="protein sequence ID" value="KAF4136776.1"/>
    <property type="molecule type" value="Genomic_DNA"/>
</dbReference>
<feature type="compositionally biased region" description="Acidic residues" evidence="1">
    <location>
        <begin position="830"/>
        <end position="839"/>
    </location>
</feature>
<feature type="compositionally biased region" description="Polar residues" evidence="1">
    <location>
        <begin position="291"/>
        <end position="320"/>
    </location>
</feature>
<feature type="compositionally biased region" description="Basic and acidic residues" evidence="1">
    <location>
        <begin position="269"/>
        <end position="289"/>
    </location>
</feature>
<evidence type="ECO:0000256" key="1">
    <source>
        <dbReference type="SAM" id="MobiDB-lite"/>
    </source>
</evidence>
<evidence type="ECO:0000313" key="5">
    <source>
        <dbReference type="Proteomes" id="UP000704712"/>
    </source>
</evidence>
<dbReference type="AlphaFoldDB" id="A0A8S9U795"/>
<feature type="region of interest" description="Disordered" evidence="1">
    <location>
        <begin position="935"/>
        <end position="972"/>
    </location>
</feature>
<protein>
    <submittedName>
        <fullName evidence="4">CLASP N terminal</fullName>
    </submittedName>
</protein>
<feature type="region of interest" description="Disordered" evidence="1">
    <location>
        <begin position="823"/>
        <end position="881"/>
    </location>
</feature>
<reference evidence="4" key="1">
    <citation type="submission" date="2020-03" db="EMBL/GenBank/DDBJ databases">
        <title>Hybrid Assembly of Korean Phytophthora infestans isolates.</title>
        <authorList>
            <person name="Prokchorchik M."/>
            <person name="Lee Y."/>
            <person name="Seo J."/>
            <person name="Cho J.-H."/>
            <person name="Park Y.-E."/>
            <person name="Jang D.-C."/>
            <person name="Im J.-S."/>
            <person name="Choi J.-G."/>
            <person name="Park H.-J."/>
            <person name="Lee G.-B."/>
            <person name="Lee Y.-G."/>
            <person name="Hong S.-Y."/>
            <person name="Cho K."/>
            <person name="Sohn K.H."/>
        </authorList>
    </citation>
    <scope>NUCLEOTIDE SEQUENCE</scope>
    <source>
        <strain evidence="4">KR_2_A2</strain>
    </source>
</reference>
<feature type="compositionally biased region" description="Polar residues" evidence="1">
    <location>
        <begin position="450"/>
        <end position="464"/>
    </location>
</feature>
<keyword evidence="2" id="KW-1133">Transmembrane helix</keyword>
<feature type="transmembrane region" description="Helical" evidence="2">
    <location>
        <begin position="1046"/>
        <end position="1071"/>
    </location>
</feature>
<dbReference type="Proteomes" id="UP000704712">
    <property type="component" value="Unassembled WGS sequence"/>
</dbReference>
<evidence type="ECO:0000313" key="4">
    <source>
        <dbReference type="EMBL" id="KAF4136776.1"/>
    </source>
</evidence>
<keyword evidence="2" id="KW-0472">Membrane</keyword>
<evidence type="ECO:0000256" key="2">
    <source>
        <dbReference type="SAM" id="Phobius"/>
    </source>
</evidence>
<keyword evidence="2" id="KW-0812">Transmembrane</keyword>
<evidence type="ECO:0000259" key="3">
    <source>
        <dbReference type="SMART" id="SM01349"/>
    </source>
</evidence>
<feature type="region of interest" description="Disordered" evidence="1">
    <location>
        <begin position="739"/>
        <end position="806"/>
    </location>
</feature>
<feature type="compositionally biased region" description="Basic and acidic residues" evidence="1">
    <location>
        <begin position="739"/>
        <end position="748"/>
    </location>
</feature>
<feature type="compositionally biased region" description="Polar residues" evidence="1">
    <location>
        <begin position="868"/>
        <end position="881"/>
    </location>
</feature>
<dbReference type="InterPro" id="IPR034085">
    <property type="entry name" value="TOG"/>
</dbReference>
<gene>
    <name evidence="4" type="ORF">GN958_ATG14046</name>
</gene>
<feature type="compositionally biased region" description="Low complexity" evidence="1">
    <location>
        <begin position="383"/>
        <end position="392"/>
    </location>
</feature>
<dbReference type="SMART" id="SM01349">
    <property type="entry name" value="TOG"/>
    <property type="match status" value="1"/>
</dbReference>
<name>A0A8S9U795_PHYIN</name>
<sequence length="1178" mass="131996">MERLARQVQETQKQLSFPETDWKYHSSAIDELATAVEALGPSTSRKDAARLLLSLSGKISALLVSHRSKLVKDTCEGLLRIVQEIGRDFQDMANALLPQIVCTAKNSSAAIRQPGSKLLCKMSEVVRYDLSLLKKIYMPLMHAKASVLVLEQLGIMFVYWTDSEVLPFESDVLAIIQRGLEDQNEKVRKTAREVLARFSSRWSERVEDLVDIPSSQAKALIVSEHRDSPLAEAILKEYPELDKSDSLLRSRSSFTQSRASSRKSPRHKREQDVEIRVSKTPPPKERELQDGATNSGVATSTNTRRSAKSPESTSRDQSAVSRRLFDKLDVSEGRDDDQQEDTLQAFDGSQMHKFYSTLAEAETVLPPASEIENILSPTPAIQSRTRSSSTSSVERASLRHPGAQKLQETKIPSPLSRSPSFLRKNSLESSSSATSSPKLRPSLLARPGSFTLQARGSSGPSTPVGSAKFEEEKADTIPLSASDEYFSKPIPSSIASLIPPPPSTDNVTLRSRRRMFVHQDEELYAPLQTYTPEMSSLDLAASEEYIQPQEEDKLESVVNTSPVGYGVASSLDEELYTDEADVIGHLTEGSDHVESDTEWKHRRLDYSDRSGSEEEGSHLKASFVAKSDAFPDEWHLDDGARHKFGFKDEIGDHLSDEEQDQAEDFGGVEVEHSPVMDMSERSQWTSLQNVESSRPQYFTVQSDCREEEDAEHEELITEIIPSDALAGLLNVREEMGRLREKTRSEETVHNLPFTAQHATAKKSQDSSPATEKRSKEELSYFERLTRADQFARSPQIVPPDAPHDETRERIEQNVQLQTFESALGRASSDDEHEQTDDDVFLALPPRPTTVKKDEPNAEPFDFAKEPQTAESCSPRSESNANTRIQAIVQRQESYIAHDDHAGRFDAAEKLFAAEEVRDYYGRPQSPHEHCMAPKQERYVQSQPSYPAPTRMGAMPAPANERNVGTEDVGDAPKATPAEYVTKTDDPVEKEAPKRALERMDEETAPQPAEFMVPATTEDKHGISAAPVKTPPKATPERNPPTVKLSWMYSFGISLIMLLSAIFCISGILYAAKKVSESHEYHLDLRERIGRFESSIAESHKKVLQLEKDYAVWSEYVRKLTEEDEANALTQLQALHVEVQKWQQDMHEDLVQFRQALSVDSIEQAFANVRVNDTKQIEE</sequence>
<dbReference type="InterPro" id="IPR024395">
    <property type="entry name" value="CLASP_N_dom"/>
</dbReference>
<feature type="compositionally biased region" description="Basic and acidic residues" evidence="1">
    <location>
        <begin position="770"/>
        <end position="786"/>
    </location>
</feature>
<feature type="region of interest" description="Disordered" evidence="1">
    <location>
        <begin position="247"/>
        <end position="339"/>
    </location>
</feature>
<dbReference type="Pfam" id="PF12348">
    <property type="entry name" value="CLASP_N"/>
    <property type="match status" value="1"/>
</dbReference>